<dbReference type="Gene3D" id="2.70.98.10">
    <property type="match status" value="1"/>
</dbReference>
<dbReference type="GO" id="GO:0005975">
    <property type="term" value="P:carbohydrate metabolic process"/>
    <property type="evidence" value="ECO:0007669"/>
    <property type="project" value="InterPro"/>
</dbReference>
<dbReference type="Proteomes" id="UP000676885">
    <property type="component" value="Chromosome"/>
</dbReference>
<proteinExistence type="predicted"/>
<dbReference type="InterPro" id="IPR011013">
    <property type="entry name" value="Gal_mutarotase_sf_dom"/>
</dbReference>
<evidence type="ECO:0000313" key="1">
    <source>
        <dbReference type="EMBL" id="QWC10775.1"/>
    </source>
</evidence>
<dbReference type="EMBL" id="CP076022">
    <property type="protein sequence ID" value="QWC10775.1"/>
    <property type="molecule type" value="Genomic_DNA"/>
</dbReference>
<sequence>MYRISLRKEHFSAAAVTLAESAEFTVTGHRYPSGVESVTVRNSRGKVEVLPFLGQIIWDAEFDGVSLRMESTFSQPKKSTLIEDTYGCFGFHSGLLAAGCPSPEDDHPLHGEFACADFDEAWLEIDAGSVAVSGRYEYVKGFGHHYEAVPHVRLHAGAAMFDIDLAVTNLSAARTMPLQYMCHLNYAYADGARMSQSLPDGAFALRESVPAHVTPTPRWTAFNEAIQAGTVATDLLDSPQEYDPEIVYFAEDLDRYGKDLEFRMERTDGTTFCTRFSSSDFPVATRWLLHNADQKTASFVLPGTSRPEGFLAAQAAGTLVELAPGQSRTFHVSTGIKEEA</sequence>
<keyword evidence="2" id="KW-1185">Reference proteome</keyword>
<dbReference type="Pfam" id="PF14486">
    <property type="entry name" value="DUF4432"/>
    <property type="match status" value="1"/>
</dbReference>
<name>A0A975R0C0_9MICC</name>
<protein>
    <submittedName>
        <fullName evidence="1">Aldose 1-epimerase family protein</fullName>
    </submittedName>
</protein>
<reference evidence="1 2" key="1">
    <citation type="submission" date="2021-05" db="EMBL/GenBank/DDBJ databases">
        <title>Novel species in genus Arthrobacter.</title>
        <authorList>
            <person name="Zhang G."/>
        </authorList>
    </citation>
    <scope>NUCLEOTIDE SEQUENCE [LARGE SCALE GENOMIC DNA]</scope>
    <source>
        <strain evidence="2">zg-ZUI227</strain>
    </source>
</reference>
<dbReference type="KEGG" id="ajg:KKR91_03895"/>
<dbReference type="RefSeq" id="WP_210230037.1">
    <property type="nucleotide sequence ID" value="NZ_CP076022.1"/>
</dbReference>
<dbReference type="InterPro" id="IPR014718">
    <property type="entry name" value="GH-type_carb-bd"/>
</dbReference>
<accession>A0A975R0C0</accession>
<dbReference type="GO" id="GO:0003824">
    <property type="term" value="F:catalytic activity"/>
    <property type="evidence" value="ECO:0007669"/>
    <property type="project" value="InterPro"/>
</dbReference>
<dbReference type="AlphaFoldDB" id="A0A975R0C0"/>
<gene>
    <name evidence="1" type="ORF">KKR91_03895</name>
</gene>
<organism evidence="1 2">
    <name type="scientific">Arthrobacter jiangjiafuii</name>
    <dbReference type="NCBI Taxonomy" id="2817475"/>
    <lineage>
        <taxon>Bacteria</taxon>
        <taxon>Bacillati</taxon>
        <taxon>Actinomycetota</taxon>
        <taxon>Actinomycetes</taxon>
        <taxon>Micrococcales</taxon>
        <taxon>Micrococcaceae</taxon>
        <taxon>Arthrobacter</taxon>
    </lineage>
</organism>
<dbReference type="GO" id="GO:0030246">
    <property type="term" value="F:carbohydrate binding"/>
    <property type="evidence" value="ECO:0007669"/>
    <property type="project" value="InterPro"/>
</dbReference>
<dbReference type="CDD" id="cd09269">
    <property type="entry name" value="deoxyribose_mutarotase"/>
    <property type="match status" value="1"/>
</dbReference>
<dbReference type="InterPro" id="IPR027839">
    <property type="entry name" value="DUF4432"/>
</dbReference>
<evidence type="ECO:0000313" key="2">
    <source>
        <dbReference type="Proteomes" id="UP000676885"/>
    </source>
</evidence>
<dbReference type="SUPFAM" id="SSF74650">
    <property type="entry name" value="Galactose mutarotase-like"/>
    <property type="match status" value="1"/>
</dbReference>